<reference evidence="4" key="1">
    <citation type="submission" date="2019-03" db="EMBL/GenBank/DDBJ databases">
        <title>Snf2 controls pulcherriminic acid biosynthesis and connects pigmentation and antifungal activity of the yeast Metschnikowia pulcherrima.</title>
        <authorList>
            <person name="Gore-Lloyd D."/>
            <person name="Sumann I."/>
            <person name="Brachmann A.O."/>
            <person name="Schneeberger K."/>
            <person name="Ortiz-Merino R.A."/>
            <person name="Moreno-Beltran M."/>
            <person name="Schlaefli M."/>
            <person name="Kirner P."/>
            <person name="Santos Kron A."/>
            <person name="Wolfe K.H."/>
            <person name="Piel J."/>
            <person name="Ahrens C.H."/>
            <person name="Henk D."/>
            <person name="Freimoser F.M."/>
        </authorList>
    </citation>
    <scope>NUCLEOTIDE SEQUENCE [LARGE SCALE GENOMIC DNA]</scope>
    <source>
        <strain evidence="4">APC 1.2</strain>
    </source>
</reference>
<protein>
    <submittedName>
        <fullName evidence="3">Uncharacterized protein</fullName>
    </submittedName>
</protein>
<dbReference type="AlphaFoldDB" id="A0A4P6XU82"/>
<gene>
    <name evidence="3" type="ORF">METSCH_E02650</name>
</gene>
<evidence type="ECO:0000256" key="1">
    <source>
        <dbReference type="SAM" id="MobiDB-lite"/>
    </source>
</evidence>
<feature type="signal peptide" evidence="2">
    <location>
        <begin position="1"/>
        <end position="17"/>
    </location>
</feature>
<name>A0A4P6XU82_9ASCO</name>
<evidence type="ECO:0000313" key="3">
    <source>
        <dbReference type="EMBL" id="QBM90026.1"/>
    </source>
</evidence>
<dbReference type="Proteomes" id="UP000292447">
    <property type="component" value="Chromosome V"/>
</dbReference>
<keyword evidence="4" id="KW-1185">Reference proteome</keyword>
<organism evidence="3 4">
    <name type="scientific">Metschnikowia aff. pulcherrima</name>
    <dbReference type="NCBI Taxonomy" id="2163413"/>
    <lineage>
        <taxon>Eukaryota</taxon>
        <taxon>Fungi</taxon>
        <taxon>Dikarya</taxon>
        <taxon>Ascomycota</taxon>
        <taxon>Saccharomycotina</taxon>
        <taxon>Pichiomycetes</taxon>
        <taxon>Metschnikowiaceae</taxon>
        <taxon>Metschnikowia</taxon>
    </lineage>
</organism>
<proteinExistence type="predicted"/>
<feature type="compositionally biased region" description="Pro residues" evidence="1">
    <location>
        <begin position="118"/>
        <end position="135"/>
    </location>
</feature>
<keyword evidence="2" id="KW-0732">Signal</keyword>
<sequence length="169" mass="17458">MRLSATLALGFATIAAGSPIYKNIERSVQKNGLGERGVSEKNPDLSTGSHSPHGKPVPEEGHPSGHPSGHPPAPSGPSWPNFGNKTEPACSLSGSFSFQPLPSEFPTASFPHDSLPSEFPPVSFPTGSLPPPPSASVPFPTEVPSEIPFPGTSFTEGFDSAFSIATGLV</sequence>
<feature type="chain" id="PRO_5020569927" evidence="2">
    <location>
        <begin position="18"/>
        <end position="169"/>
    </location>
</feature>
<evidence type="ECO:0000313" key="4">
    <source>
        <dbReference type="Proteomes" id="UP000292447"/>
    </source>
</evidence>
<evidence type="ECO:0000256" key="2">
    <source>
        <dbReference type="SAM" id="SignalP"/>
    </source>
</evidence>
<dbReference type="EMBL" id="CP034460">
    <property type="protein sequence ID" value="QBM90026.1"/>
    <property type="molecule type" value="Genomic_DNA"/>
</dbReference>
<feature type="region of interest" description="Disordered" evidence="1">
    <location>
        <begin position="31"/>
        <end position="144"/>
    </location>
</feature>
<accession>A0A4P6XU82</accession>